<feature type="transmembrane region" description="Helical" evidence="5">
    <location>
        <begin position="79"/>
        <end position="101"/>
    </location>
</feature>
<dbReference type="EMBL" id="QWIT01000066">
    <property type="protein sequence ID" value="RMZ32552.1"/>
    <property type="molecule type" value="Genomic_DNA"/>
</dbReference>
<dbReference type="PANTHER" id="PTHR46072">
    <property type="entry name" value="AMIDASE-RELATED-RELATED"/>
    <property type="match status" value="1"/>
</dbReference>
<comment type="catalytic activity">
    <reaction evidence="1">
        <text>a monocarboxylic acid amide + H2O = a monocarboxylate + NH4(+)</text>
        <dbReference type="Rhea" id="RHEA:12020"/>
        <dbReference type="ChEBI" id="CHEBI:15377"/>
        <dbReference type="ChEBI" id="CHEBI:28938"/>
        <dbReference type="ChEBI" id="CHEBI:35757"/>
        <dbReference type="ChEBI" id="CHEBI:83628"/>
        <dbReference type="EC" id="3.5.1.4"/>
    </reaction>
</comment>
<dbReference type="OrthoDB" id="6428749at2759"/>
<feature type="transmembrane region" description="Helical" evidence="5">
    <location>
        <begin position="20"/>
        <end position="38"/>
    </location>
</feature>
<dbReference type="Gene3D" id="3.90.1300.10">
    <property type="entry name" value="Amidase signature (AS) domain"/>
    <property type="match status" value="1"/>
</dbReference>
<proteinExistence type="inferred from homology"/>
<dbReference type="InterPro" id="IPR020556">
    <property type="entry name" value="Amidase_CS"/>
</dbReference>
<dbReference type="FunFam" id="3.90.1300.10:FF:000003">
    <property type="entry name" value="Amidase signature enzyme"/>
    <property type="match status" value="1"/>
</dbReference>
<evidence type="ECO:0000259" key="6">
    <source>
        <dbReference type="Pfam" id="PF01425"/>
    </source>
</evidence>
<sequence length="785" mass="85644">MPVPDYGAAPLAKTFVLVRGLSLVAMVCIVGLTANFISEIVSTNVDPPKEVVGTLTITCLAALYCLISIPFFYARANLGLFVMTGIDGAILLAFIVVSVVLGKPVSFLNCKNVANADAAANASSASAFAESLASNLGKSGSTLGLHDWAGSTKMNCYETKAIWGLCIALCILFTCSALILPTLWLKAKRSGFTASKTPACTLSRAWFDVLQVAMIPPFDYFEHRAACKRKQNERAQRIATLPRPYLYPLSSDERDILNEDIGNLVQDVHKGGKSAVDILRAYGKAAIKAQEKTNCLTEIMLKEAEGWIDRDEINLKGPLAGLPVSLKDSIGVAGFDSSVGYSRWTGKPAPVDGAIVRMLKDAGAVPFVKTALPITLLSFESFNDVWGRCLNPHNAKYTAGGSSGGEGALLAFGGSRIGVGSDVAGSVRAPAHYSGCYSIRCSTGRWPKLGVSTSTSGQEGIPSVFSPMTRTLMDLSYFTRSFIQMEPWKYDPSVHPIAWRTQVYTGYKEKKSLKIGIMRTDKVVDPAPACARALDMAAQALEAEGHKVFDVTPPNPYEALVIASNLLVADGTQTFRGPFRTGESDDAGAKEFGRYMRLPRFIKWFYWAYVKYIKRDDIWAGLLEHWHPKSAAENWQWVTKREIYKARWHEWWNTFGNKGDGLDFILTPPNATPAVPHDGMKDAAAACGYTFMFNLLDYSVGVVPVTHVDPKEDMLSPSVKVNKMNGVAKGAYKHYDAINMAGLPVAVQVVGRRLEEEKVIACMERLEDALDAKGQKYELLNVLEV</sequence>
<dbReference type="AlphaFoldDB" id="A0A3M7J4L8"/>
<dbReference type="PROSITE" id="PS00571">
    <property type="entry name" value="AMIDASES"/>
    <property type="match status" value="1"/>
</dbReference>
<dbReference type="SUPFAM" id="SSF75304">
    <property type="entry name" value="Amidase signature (AS) enzymes"/>
    <property type="match status" value="1"/>
</dbReference>
<keyword evidence="5" id="KW-0812">Transmembrane</keyword>
<evidence type="ECO:0000256" key="3">
    <source>
        <dbReference type="ARBA" id="ARBA00012922"/>
    </source>
</evidence>
<feature type="transmembrane region" description="Helical" evidence="5">
    <location>
        <begin position="50"/>
        <end position="73"/>
    </location>
</feature>
<dbReference type="GO" id="GO:0004040">
    <property type="term" value="F:amidase activity"/>
    <property type="evidence" value="ECO:0007669"/>
    <property type="project" value="UniProtKB-EC"/>
</dbReference>
<dbReference type="EC" id="3.5.1.4" evidence="3"/>
<comment type="similarity">
    <text evidence="2">Belongs to the amidase family.</text>
</comment>
<comment type="caution">
    <text evidence="7">The sequence shown here is derived from an EMBL/GenBank/DDBJ whole genome shotgun (WGS) entry which is preliminary data.</text>
</comment>
<reference evidence="7 8" key="1">
    <citation type="journal article" date="2018" name="BMC Genomics">
        <title>Genomic evidence for intraspecific hybridization in a clonal and extremely halotolerant yeast.</title>
        <authorList>
            <person name="Gostincar C."/>
            <person name="Stajich J.E."/>
            <person name="Zupancic J."/>
            <person name="Zalar P."/>
            <person name="Gunde-Cimerman N."/>
        </authorList>
    </citation>
    <scope>NUCLEOTIDE SEQUENCE [LARGE SCALE GENOMIC DNA]</scope>
    <source>
        <strain evidence="7 8">EXF-120</strain>
    </source>
</reference>
<feature type="transmembrane region" description="Helical" evidence="5">
    <location>
        <begin position="161"/>
        <end position="185"/>
    </location>
</feature>
<keyword evidence="4" id="KW-0378">Hydrolase</keyword>
<keyword evidence="5" id="KW-0472">Membrane</keyword>
<evidence type="ECO:0000256" key="2">
    <source>
        <dbReference type="ARBA" id="ARBA00009199"/>
    </source>
</evidence>
<dbReference type="InterPro" id="IPR023631">
    <property type="entry name" value="Amidase_dom"/>
</dbReference>
<evidence type="ECO:0000313" key="8">
    <source>
        <dbReference type="Proteomes" id="UP000281677"/>
    </source>
</evidence>
<name>A0A3M7J4L8_HORWE</name>
<gene>
    <name evidence="7" type="ORF">D0859_03325</name>
</gene>
<feature type="domain" description="Amidase" evidence="6">
    <location>
        <begin position="277"/>
        <end position="759"/>
    </location>
</feature>
<dbReference type="Pfam" id="PF01425">
    <property type="entry name" value="Amidase"/>
    <property type="match status" value="1"/>
</dbReference>
<protein>
    <recommendedName>
        <fullName evidence="3">amidase</fullName>
        <ecNumber evidence="3">3.5.1.4</ecNumber>
    </recommendedName>
</protein>
<dbReference type="VEuPathDB" id="FungiDB:BTJ68_02582"/>
<dbReference type="PANTHER" id="PTHR46072:SF10">
    <property type="entry name" value="ACETAMIDASE"/>
    <property type="match status" value="1"/>
</dbReference>
<evidence type="ECO:0000256" key="1">
    <source>
        <dbReference type="ARBA" id="ARBA00001311"/>
    </source>
</evidence>
<organism evidence="7 8">
    <name type="scientific">Hortaea werneckii</name>
    <name type="common">Black yeast</name>
    <name type="synonym">Cladosporium werneckii</name>
    <dbReference type="NCBI Taxonomy" id="91943"/>
    <lineage>
        <taxon>Eukaryota</taxon>
        <taxon>Fungi</taxon>
        <taxon>Dikarya</taxon>
        <taxon>Ascomycota</taxon>
        <taxon>Pezizomycotina</taxon>
        <taxon>Dothideomycetes</taxon>
        <taxon>Dothideomycetidae</taxon>
        <taxon>Mycosphaerellales</taxon>
        <taxon>Teratosphaeriaceae</taxon>
        <taxon>Hortaea</taxon>
    </lineage>
</organism>
<dbReference type="InterPro" id="IPR036928">
    <property type="entry name" value="AS_sf"/>
</dbReference>
<keyword evidence="5" id="KW-1133">Transmembrane helix</keyword>
<accession>A0A3M7J4L8</accession>
<evidence type="ECO:0000313" key="7">
    <source>
        <dbReference type="EMBL" id="RMZ32552.1"/>
    </source>
</evidence>
<dbReference type="Proteomes" id="UP000281677">
    <property type="component" value="Unassembled WGS sequence"/>
</dbReference>
<dbReference type="VEuPathDB" id="FungiDB:BTJ68_02583"/>
<evidence type="ECO:0000256" key="4">
    <source>
        <dbReference type="ARBA" id="ARBA00022801"/>
    </source>
</evidence>
<evidence type="ECO:0000256" key="5">
    <source>
        <dbReference type="SAM" id="Phobius"/>
    </source>
</evidence>